<dbReference type="CDD" id="cd05009">
    <property type="entry name" value="SIS_GlmS_GlmD_2"/>
    <property type="match status" value="1"/>
</dbReference>
<dbReference type="InterPro" id="IPR035466">
    <property type="entry name" value="GlmS/AgaS_SIS"/>
</dbReference>
<keyword evidence="2" id="KW-0677">Repeat</keyword>
<dbReference type="InterPro" id="IPR035490">
    <property type="entry name" value="GlmS/FrlB_SIS"/>
</dbReference>
<dbReference type="SUPFAM" id="SSF53697">
    <property type="entry name" value="SIS domain"/>
    <property type="match status" value="1"/>
</dbReference>
<dbReference type="GO" id="GO:0008483">
    <property type="term" value="F:transaminase activity"/>
    <property type="evidence" value="ECO:0007669"/>
    <property type="project" value="UniProtKB-KW"/>
</dbReference>
<dbReference type="PANTHER" id="PTHR10937:SF8">
    <property type="entry name" value="AMINOTRANSFERASE-RELATED"/>
    <property type="match status" value="1"/>
</dbReference>
<dbReference type="AlphaFoldDB" id="A0A418NID0"/>
<name>A0A418NID0_9SPHN</name>
<evidence type="ECO:0000256" key="1">
    <source>
        <dbReference type="ARBA" id="ARBA00022576"/>
    </source>
</evidence>
<protein>
    <submittedName>
        <fullName evidence="4">SIS domain-containing protein</fullName>
    </submittedName>
</protein>
<dbReference type="PROSITE" id="PS51464">
    <property type="entry name" value="SIS"/>
    <property type="match status" value="2"/>
</dbReference>
<proteinExistence type="predicted"/>
<feature type="domain" description="SIS" evidence="3">
    <location>
        <begin position="26"/>
        <end position="168"/>
    </location>
</feature>
<dbReference type="GO" id="GO:1901135">
    <property type="term" value="P:carbohydrate derivative metabolic process"/>
    <property type="evidence" value="ECO:0007669"/>
    <property type="project" value="InterPro"/>
</dbReference>
<accession>A0A418NID0</accession>
<gene>
    <name evidence="4" type="ORF">D2V04_10065</name>
</gene>
<comment type="caution">
    <text evidence="4">The sequence shown here is derived from an EMBL/GenBank/DDBJ whole genome shotgun (WGS) entry which is preliminary data.</text>
</comment>
<reference evidence="4 5" key="1">
    <citation type="submission" date="2018-08" db="EMBL/GenBank/DDBJ databases">
        <title>Altererythrobacter sp.Ery1 and Ery12, the genome sequencing of novel strains in genus Alterythrobacter.</title>
        <authorList>
            <person name="Cheng H."/>
            <person name="Wu Y.-H."/>
            <person name="Fang C."/>
            <person name="Xu X.-W."/>
        </authorList>
    </citation>
    <scope>NUCLEOTIDE SEQUENCE [LARGE SCALE GENOMIC DNA]</scope>
    <source>
        <strain evidence="4 5">Ery1</strain>
    </source>
</reference>
<dbReference type="GO" id="GO:0097367">
    <property type="term" value="F:carbohydrate derivative binding"/>
    <property type="evidence" value="ECO:0007669"/>
    <property type="project" value="InterPro"/>
</dbReference>
<dbReference type="PANTHER" id="PTHR10937">
    <property type="entry name" value="GLUCOSAMINE--FRUCTOSE-6-PHOSPHATE AMINOTRANSFERASE, ISOMERIZING"/>
    <property type="match status" value="1"/>
</dbReference>
<dbReference type="InterPro" id="IPR046348">
    <property type="entry name" value="SIS_dom_sf"/>
</dbReference>
<keyword evidence="1" id="KW-0808">Transferase</keyword>
<keyword evidence="1" id="KW-0032">Aminotransferase</keyword>
<dbReference type="Gene3D" id="3.40.50.10490">
    <property type="entry name" value="Glucose-6-phosphate isomerase like protein, domain 1"/>
    <property type="match status" value="2"/>
</dbReference>
<evidence type="ECO:0000313" key="4">
    <source>
        <dbReference type="EMBL" id="RIV78275.1"/>
    </source>
</evidence>
<sequence length="335" mass="35037">MFAEAGEAHECVARQATDSAEAIAEIGAALRALEPRLIATVARGSSDHAATYAKYLVETAAGVPVISWAPSVSSLYDAESALERAACLAISQSGRSPDIIAAARSAREGGARLVALVNEVSSPLAELADHVAPLHAFPETSVAATKSYLASLAMIARIVAAWAEDEELQSALAALPERMAEAWELDWSAADEKLAGAQSLFVIGRGIGLCVAQEAALKFKETCRIHAEAYSAAEVLHGPAAIVRPRFPVLALAQDDATAGNVIETAEKLAEMGAEVIIAGASARGCLTLPTLASDPRLQPILLAQSFYRLVNRQAVARGENPDSPPHLSKITETT</sequence>
<dbReference type="Pfam" id="PF01380">
    <property type="entry name" value="SIS"/>
    <property type="match status" value="2"/>
</dbReference>
<dbReference type="OrthoDB" id="9761808at2"/>
<feature type="domain" description="SIS" evidence="3">
    <location>
        <begin position="190"/>
        <end position="320"/>
    </location>
</feature>
<dbReference type="CDD" id="cd05008">
    <property type="entry name" value="SIS_GlmS_GlmD_1"/>
    <property type="match status" value="1"/>
</dbReference>
<evidence type="ECO:0000313" key="5">
    <source>
        <dbReference type="Proteomes" id="UP000285092"/>
    </source>
</evidence>
<organism evidence="4 5">
    <name type="scientific">Pelagerythrobacter aerophilus</name>
    <dbReference type="NCBI Taxonomy" id="2306995"/>
    <lineage>
        <taxon>Bacteria</taxon>
        <taxon>Pseudomonadati</taxon>
        <taxon>Pseudomonadota</taxon>
        <taxon>Alphaproteobacteria</taxon>
        <taxon>Sphingomonadales</taxon>
        <taxon>Erythrobacteraceae</taxon>
        <taxon>Pelagerythrobacter</taxon>
    </lineage>
</organism>
<evidence type="ECO:0000259" key="3">
    <source>
        <dbReference type="PROSITE" id="PS51464"/>
    </source>
</evidence>
<dbReference type="EMBL" id="QXFK01000016">
    <property type="protein sequence ID" value="RIV78275.1"/>
    <property type="molecule type" value="Genomic_DNA"/>
</dbReference>
<dbReference type="Proteomes" id="UP000285092">
    <property type="component" value="Unassembled WGS sequence"/>
</dbReference>
<keyword evidence="5" id="KW-1185">Reference proteome</keyword>
<evidence type="ECO:0000256" key="2">
    <source>
        <dbReference type="ARBA" id="ARBA00022737"/>
    </source>
</evidence>
<dbReference type="InterPro" id="IPR001347">
    <property type="entry name" value="SIS_dom"/>
</dbReference>